<evidence type="ECO:0000256" key="3">
    <source>
        <dbReference type="ARBA" id="ARBA00022801"/>
    </source>
</evidence>
<comment type="similarity">
    <text evidence="1">Belongs to the AB hydrolase superfamily. AB hydrolase 4 family.</text>
</comment>
<dbReference type="STRING" id="1565605.PG1C_13470"/>
<protein>
    <submittedName>
        <fullName evidence="6">Alpha/beta hydrolase</fullName>
    </submittedName>
</protein>
<dbReference type="KEGG" id="rbu:PG1C_13470"/>
<dbReference type="InterPro" id="IPR012020">
    <property type="entry name" value="ABHD4"/>
</dbReference>
<dbReference type="GO" id="GO:0047372">
    <property type="term" value="F:monoacylglycerol lipase activity"/>
    <property type="evidence" value="ECO:0007669"/>
    <property type="project" value="TreeGrafter"/>
</dbReference>
<dbReference type="Pfam" id="PF00561">
    <property type="entry name" value="Abhydrolase_1"/>
    <property type="match status" value="1"/>
</dbReference>
<feature type="active site" description="Charge relay system" evidence="4">
    <location>
        <position position="134"/>
    </location>
</feature>
<dbReference type="InterPro" id="IPR000952">
    <property type="entry name" value="AB_hydrolase_4_CS"/>
</dbReference>
<evidence type="ECO:0000313" key="6">
    <source>
        <dbReference type="EMBL" id="AJP49691.1"/>
    </source>
</evidence>
<feature type="active site" description="Charge relay system" evidence="4">
    <location>
        <position position="291"/>
    </location>
</feature>
<feature type="active site" description="Charge relay system" evidence="4">
    <location>
        <position position="263"/>
    </location>
</feature>
<dbReference type="InterPro" id="IPR000073">
    <property type="entry name" value="AB_hydrolase_1"/>
</dbReference>
<name>A0A0C5JR42_9PROT</name>
<dbReference type="Proteomes" id="UP000061603">
    <property type="component" value="Chromosome"/>
</dbReference>
<dbReference type="PROSITE" id="PS01133">
    <property type="entry name" value="UPF0017"/>
    <property type="match status" value="1"/>
</dbReference>
<keyword evidence="3 6" id="KW-0378">Hydrolase</keyword>
<dbReference type="GO" id="GO:0034338">
    <property type="term" value="F:short-chain carboxylesterase activity"/>
    <property type="evidence" value="ECO:0007669"/>
    <property type="project" value="TreeGrafter"/>
</dbReference>
<evidence type="ECO:0000256" key="4">
    <source>
        <dbReference type="PIRSR" id="PIRSR005211-1"/>
    </source>
</evidence>
<reference evidence="6 7" key="1">
    <citation type="journal article" date="2015" name="Genome Announc.">
        <title>Complete Genome Sequence of a Novel Bacterium within the Family Rhodocyclaceae That Degrades Polycyclic Aromatic Hydrocarbons.</title>
        <authorList>
            <person name="Singleton D.R."/>
            <person name="Dickey A.N."/>
            <person name="Scholl E.H."/>
            <person name="Wright F.A."/>
            <person name="Aitken M.D."/>
        </authorList>
    </citation>
    <scope>NUCLEOTIDE SEQUENCE [LARGE SCALE GENOMIC DNA]</scope>
    <source>
        <strain evidence="7">PG1-Ca6</strain>
    </source>
</reference>
<dbReference type="PANTHER" id="PTHR10794">
    <property type="entry name" value="ABHYDROLASE DOMAIN-CONTAINING PROTEIN"/>
    <property type="match status" value="1"/>
</dbReference>
<dbReference type="EMBL" id="CP010554">
    <property type="protein sequence ID" value="AJP49691.1"/>
    <property type="molecule type" value="Genomic_DNA"/>
</dbReference>
<feature type="domain" description="AB hydrolase-1" evidence="5">
    <location>
        <begin position="56"/>
        <end position="297"/>
    </location>
</feature>
<dbReference type="PATRIC" id="fig|1565605.3.peg.2851"/>
<keyword evidence="2" id="KW-0719">Serine esterase</keyword>
<dbReference type="AlphaFoldDB" id="A0A0C5JR42"/>
<dbReference type="NCBIfam" id="NF008218">
    <property type="entry name" value="PRK10985.1"/>
    <property type="match status" value="1"/>
</dbReference>
<gene>
    <name evidence="6" type="ORF">PG1C_13470</name>
</gene>
<keyword evidence="7" id="KW-1185">Reference proteome</keyword>
<accession>A0A0C5JR42</accession>
<dbReference type="InterPro" id="IPR050960">
    <property type="entry name" value="AB_hydrolase_4_sf"/>
</dbReference>
<evidence type="ECO:0000256" key="2">
    <source>
        <dbReference type="ARBA" id="ARBA00022487"/>
    </source>
</evidence>
<proteinExistence type="inferred from homology"/>
<dbReference type="PIRSF" id="PIRSF005211">
    <property type="entry name" value="Ab_hydro_YheT"/>
    <property type="match status" value="1"/>
</dbReference>
<dbReference type="SUPFAM" id="SSF53474">
    <property type="entry name" value="alpha/beta-Hydrolases"/>
    <property type="match status" value="1"/>
</dbReference>
<evidence type="ECO:0000256" key="1">
    <source>
        <dbReference type="ARBA" id="ARBA00010884"/>
    </source>
</evidence>
<dbReference type="Gene3D" id="3.40.50.1820">
    <property type="entry name" value="alpha/beta hydrolase"/>
    <property type="match status" value="1"/>
</dbReference>
<evidence type="ECO:0000259" key="5">
    <source>
        <dbReference type="Pfam" id="PF00561"/>
    </source>
</evidence>
<dbReference type="HOGENOM" id="CLU_032487_0_0_4"/>
<dbReference type="PANTHER" id="PTHR10794:SF94">
    <property type="entry name" value="ESTERASE YHET-RELATED"/>
    <property type="match status" value="1"/>
</dbReference>
<sequence>MPRFQAARWLRGAHRQTIWPLLIKGPLPRYRRQRWDTPDGDFIDLDWIDGAPGQPCIVLFHGLEGSSNSAYARGLMRAIHARGWHGVVVHFRGCSGEPNRLPRAYHSGDAEEINWILRRIHALHWPALFVAGVSLGGNALLKWLAENAHSGEATRLLTAAATVSAPLDLAAAEGELARGIKRAYACYFLRSLVPKALEKAVRFPGLIDVAAIKRSRTLREFDEAVTAPLHGFHNATDYYARASAGPLLGVINTPTLLLHAHDDPFFPLSALPAANDLPRAVTPDFPAQGGHVGFVQGAWPGNMTWLPQRLLAYFDRHIACNLRMP</sequence>
<dbReference type="InterPro" id="IPR029058">
    <property type="entry name" value="AB_hydrolase_fold"/>
</dbReference>
<evidence type="ECO:0000313" key="7">
    <source>
        <dbReference type="Proteomes" id="UP000061603"/>
    </source>
</evidence>
<organism evidence="6 7">
    <name type="scientific">Rugosibacter aromaticivorans</name>
    <dbReference type="NCBI Taxonomy" id="1565605"/>
    <lineage>
        <taxon>Bacteria</taxon>
        <taxon>Pseudomonadati</taxon>
        <taxon>Pseudomonadota</taxon>
        <taxon>Betaproteobacteria</taxon>
        <taxon>Nitrosomonadales</taxon>
        <taxon>Sterolibacteriaceae</taxon>
        <taxon>Rugosibacter</taxon>
    </lineage>
</organism>